<gene>
    <name evidence="3" type="ORF">CJOHNSTONI_LOCUS6591</name>
</gene>
<evidence type="ECO:0000256" key="2">
    <source>
        <dbReference type="SAM" id="SignalP"/>
    </source>
</evidence>
<evidence type="ECO:0000313" key="3">
    <source>
        <dbReference type="EMBL" id="CAG9536694.1"/>
    </source>
</evidence>
<protein>
    <submittedName>
        <fullName evidence="3">Uncharacterized protein</fullName>
    </submittedName>
</protein>
<feature type="signal peptide" evidence="2">
    <location>
        <begin position="1"/>
        <end position="26"/>
    </location>
</feature>
<evidence type="ECO:0000313" key="4">
    <source>
        <dbReference type="Proteomes" id="UP000746747"/>
    </source>
</evidence>
<dbReference type="AlphaFoldDB" id="A0A8J2PUV3"/>
<sequence length="128" mass="14500">MLLFLVIKYFIALIAVILLSIAETNAQWDFNIFSYNNWAGARSLNNNPVLDDRAPPPPAAQAAPAPAQRAPDPLGSLPSALLLTLLASRLTDGGSPYPQYPYYSGYGGYYPYYYYYGHYPYYYYYYYG</sequence>
<evidence type="ECO:0000256" key="1">
    <source>
        <dbReference type="SAM" id="MobiDB-lite"/>
    </source>
</evidence>
<accession>A0A8J2PUV3</accession>
<feature type="region of interest" description="Disordered" evidence="1">
    <location>
        <begin position="47"/>
        <end position="74"/>
    </location>
</feature>
<keyword evidence="2" id="KW-0732">Signal</keyword>
<comment type="caution">
    <text evidence="3">The sequence shown here is derived from an EMBL/GenBank/DDBJ whole genome shotgun (WGS) entry which is preliminary data.</text>
</comment>
<name>A0A8J2PUV3_9BILA</name>
<organism evidence="3 4">
    <name type="scientific">Cercopithifilaria johnstoni</name>
    <dbReference type="NCBI Taxonomy" id="2874296"/>
    <lineage>
        <taxon>Eukaryota</taxon>
        <taxon>Metazoa</taxon>
        <taxon>Ecdysozoa</taxon>
        <taxon>Nematoda</taxon>
        <taxon>Chromadorea</taxon>
        <taxon>Rhabditida</taxon>
        <taxon>Spirurina</taxon>
        <taxon>Spiruromorpha</taxon>
        <taxon>Filarioidea</taxon>
        <taxon>Onchocercidae</taxon>
        <taxon>Cercopithifilaria</taxon>
    </lineage>
</organism>
<reference evidence="3" key="1">
    <citation type="submission" date="2021-09" db="EMBL/GenBank/DDBJ databases">
        <authorList>
            <consortium name="Pathogen Informatics"/>
        </authorList>
    </citation>
    <scope>NUCLEOTIDE SEQUENCE</scope>
</reference>
<feature type="compositionally biased region" description="Low complexity" evidence="1">
    <location>
        <begin position="60"/>
        <end position="74"/>
    </location>
</feature>
<keyword evidence="4" id="KW-1185">Reference proteome</keyword>
<proteinExistence type="predicted"/>
<dbReference type="Proteomes" id="UP000746747">
    <property type="component" value="Unassembled WGS sequence"/>
</dbReference>
<feature type="chain" id="PRO_5035218831" evidence="2">
    <location>
        <begin position="27"/>
        <end position="128"/>
    </location>
</feature>
<dbReference type="EMBL" id="CAKAEH010001478">
    <property type="protein sequence ID" value="CAG9536694.1"/>
    <property type="molecule type" value="Genomic_DNA"/>
</dbReference>